<dbReference type="AlphaFoldDB" id="A0A7S0E2X0"/>
<reference evidence="2" key="1">
    <citation type="submission" date="2021-01" db="EMBL/GenBank/DDBJ databases">
        <authorList>
            <person name="Corre E."/>
            <person name="Pelletier E."/>
            <person name="Niang G."/>
            <person name="Scheremetjew M."/>
            <person name="Finn R."/>
            <person name="Kale V."/>
            <person name="Holt S."/>
            <person name="Cochrane G."/>
            <person name="Meng A."/>
            <person name="Brown T."/>
            <person name="Cohen L."/>
        </authorList>
    </citation>
    <scope>NUCLEOTIDE SEQUENCE</scope>
    <source>
        <strain evidence="2">CCMP325</strain>
    </source>
</reference>
<proteinExistence type="predicted"/>
<name>A0A7S0E2X0_9CRYP</name>
<gene>
    <name evidence="2" type="ORF">HPHI1048_LOCUS3227</name>
</gene>
<accession>A0A7S0E2X0</accession>
<dbReference type="Gene3D" id="2.170.150.20">
    <property type="entry name" value="Peptide methionine sulfoxide reductase"/>
    <property type="match status" value="1"/>
</dbReference>
<evidence type="ECO:0000313" key="2">
    <source>
        <dbReference type="EMBL" id="CAD8470812.1"/>
    </source>
</evidence>
<keyword evidence="1" id="KW-0732">Signal</keyword>
<sequence length="226" mass="25074">MAVASMSPPPSLLLLLLPLLLSPPVIAERIEYLQAVENPHMLQHAQSTDGQCASETCSSCPAKGFLDPTTILNEPVATQLDTLITIQRKSYMGVEVPIYHFKQPDRLNPQQLPFKLIRTRSVNPDGLLIIPVDPAAANDSWFPDYRWDILVCSSCEGYQHLGWRFSPKIAGAGETFYALIVDYNESRRRSAQSEKDLLEGLKVGTRAPAWLIALATATLQAQMRSK</sequence>
<evidence type="ECO:0000256" key="1">
    <source>
        <dbReference type="SAM" id="SignalP"/>
    </source>
</evidence>
<feature type="signal peptide" evidence="1">
    <location>
        <begin position="1"/>
        <end position="27"/>
    </location>
</feature>
<dbReference type="EMBL" id="HBEO01004513">
    <property type="protein sequence ID" value="CAD8470812.1"/>
    <property type="molecule type" value="Transcribed_RNA"/>
</dbReference>
<feature type="chain" id="PRO_5031486628" evidence="1">
    <location>
        <begin position="28"/>
        <end position="226"/>
    </location>
</feature>
<organism evidence="2">
    <name type="scientific">Hanusia phi</name>
    <dbReference type="NCBI Taxonomy" id="3032"/>
    <lineage>
        <taxon>Eukaryota</taxon>
        <taxon>Cryptophyceae</taxon>
        <taxon>Pyrenomonadales</taxon>
        <taxon>Geminigeraceae</taxon>
        <taxon>Hanusia</taxon>
    </lineage>
</organism>
<protein>
    <submittedName>
        <fullName evidence="2">Uncharacterized protein</fullName>
    </submittedName>
</protein>